<proteinExistence type="predicted"/>
<dbReference type="InParanoid" id="A0A165EY67"/>
<protein>
    <submittedName>
        <fullName evidence="1">Uncharacterized protein</fullName>
    </submittedName>
</protein>
<keyword evidence="2" id="KW-1185">Reference proteome</keyword>
<reference evidence="1 2" key="1">
    <citation type="journal article" date="2016" name="Mol. Biol. Evol.">
        <title>Comparative Genomics of Early-Diverging Mushroom-Forming Fungi Provides Insights into the Origins of Lignocellulose Decay Capabilities.</title>
        <authorList>
            <person name="Nagy L.G."/>
            <person name="Riley R."/>
            <person name="Tritt A."/>
            <person name="Adam C."/>
            <person name="Daum C."/>
            <person name="Floudas D."/>
            <person name="Sun H."/>
            <person name="Yadav J.S."/>
            <person name="Pangilinan J."/>
            <person name="Larsson K.H."/>
            <person name="Matsuura K."/>
            <person name="Barry K."/>
            <person name="Labutti K."/>
            <person name="Kuo R."/>
            <person name="Ohm R.A."/>
            <person name="Bhattacharya S.S."/>
            <person name="Shirouzu T."/>
            <person name="Yoshinaga Y."/>
            <person name="Martin F.M."/>
            <person name="Grigoriev I.V."/>
            <person name="Hibbett D.S."/>
        </authorList>
    </citation>
    <scope>NUCLEOTIDE SEQUENCE [LARGE SCALE GENOMIC DNA]</scope>
    <source>
        <strain evidence="1 2">93-53</strain>
    </source>
</reference>
<dbReference type="AlphaFoldDB" id="A0A165EY67"/>
<dbReference type="GeneID" id="63825645"/>
<name>A0A165EY67_9APHY</name>
<evidence type="ECO:0000313" key="2">
    <source>
        <dbReference type="Proteomes" id="UP000076871"/>
    </source>
</evidence>
<accession>A0A165EY67</accession>
<evidence type="ECO:0000313" key="1">
    <source>
        <dbReference type="EMBL" id="KZT07964.1"/>
    </source>
</evidence>
<organism evidence="1 2">
    <name type="scientific">Laetiporus sulphureus 93-53</name>
    <dbReference type="NCBI Taxonomy" id="1314785"/>
    <lineage>
        <taxon>Eukaryota</taxon>
        <taxon>Fungi</taxon>
        <taxon>Dikarya</taxon>
        <taxon>Basidiomycota</taxon>
        <taxon>Agaricomycotina</taxon>
        <taxon>Agaricomycetes</taxon>
        <taxon>Polyporales</taxon>
        <taxon>Laetiporus</taxon>
    </lineage>
</organism>
<dbReference type="RefSeq" id="XP_040765704.1">
    <property type="nucleotide sequence ID" value="XM_040908616.1"/>
</dbReference>
<dbReference type="Proteomes" id="UP000076871">
    <property type="component" value="Unassembled WGS sequence"/>
</dbReference>
<sequence length="84" mass="10061">MQYTELRSIDISLKPTNESAATHTRWEELDVALARVMEFRPRQVLTFWLVNDLRKPQPWLPAFTEFLLDELPWMQAQCRRLALM</sequence>
<gene>
    <name evidence="1" type="ORF">LAESUDRAFT_724453</name>
</gene>
<dbReference type="EMBL" id="KV427617">
    <property type="protein sequence ID" value="KZT07964.1"/>
    <property type="molecule type" value="Genomic_DNA"/>
</dbReference>